<sequence length="1179" mass="136161">MDIINFCNPAYVRSLVVPISEIGKSDFENVLETLRRVKDVRAVDLINNPGKFNPQAYPQGHIYYNFVTKDDDTESLFLHNFEPFRKTAVVIGITKWNENMNETTIQEAKAELKRKYPSPITQFVLIFDCPNDYKIDIREVYTVDKKTQNLETKICDLTSRFLSNFSTYASAYEHTTLRSPGNLSGTTKKTKNRVSVSFDLNSEKVKQMSSRGRKLKLMANFYLMAGNLKSALSDFCEAIFSLKYANDYLWLASAFDGLAVCIFLLASIAAPFQLPQFLTQILDSAKNSVNVLSTPIVSPRSSLQINNVLSTLNSLRDETYTHKLDVVPLDVVEKKIFECGILASKYYHQAKEYDIDYVPHIVVTESLLRYATLMVLININGSLNLELINDILYSPAKFNNNTVTKDFDTDHFNKLCFHILDVDFNQLSQTQQMKLFYSLSFLFSKTKMNMKKCLMISSFIDIVINNNSITSVNNTDRQNLTYLLENYCESYGIVTDEVIGVLYPNKTQKKILLQILSFCRIVNFHQGYLKFGSLSLRHFNSLFTPNEQIETFETMTAFLKSRSESIEYWDPNLLVDFHFDTETRKLVEGEESMIKITVRNPFMFHIDIKHFKLSLESNFKLKLYTKDKKEIDNSTISPTISVRPYSQLEIPFIIVPENNGTLIVDGIYASVCGCKLQKFVFKDHEIMSFVPKINKKYEKFYDSKNLSWSIDVVNSQPFLKILDVKLEDKWLMLLDGERKQFKVTMKNTSKTEINYLVSMFKDSTTELLNAELNNKLLQPNEIYEIEYQLLKRKPFKILNKGDLVKIDGFELFDLDVEIIGKIGVNEASLVLEYSHQQDSSTEFHRNISIPVNLTVYPSVELAGCDIIPLTSNTKINELMKDPCWAYLSKMKENNHQLSNFCLLALDFINMWSDEMEITLNYMPGASDAKQTGDVMIKEEPLQIKTTLQSRKNLRMFLPLVRMDFDEEYLGRTIPSLRNKQFIVDKKTPMAEQLFIKHAFWYKEEILKRVKASWKILPNSSNSIHKGKYGDIDLRGFKFSSKMVEVLEVEKIGLSLKLLDTNDSEVELNNVSLNEFYTIRIQLTNRNKAPIFGMLRHIPVCKDPPYTYEKKVLINGVLQFSVETPLIEGESREYDLGIVFMEKGECEWGVLFDELDNWTSGSSEIKAQHLQREQLKFKVN</sequence>
<evidence type="ECO:0000256" key="3">
    <source>
        <dbReference type="SAM" id="Phobius"/>
    </source>
</evidence>
<name>A0AAV5R4G0_PICKL</name>
<accession>A0AAV5R4G0</accession>
<dbReference type="PANTHER" id="PTHR21512">
    <property type="entry name" value="TRAFFICKING PROTEIN PARTICLE COMPLEX SUBUNIT 9"/>
    <property type="match status" value="1"/>
</dbReference>
<keyword evidence="3" id="KW-0472">Membrane</keyword>
<evidence type="ECO:0000259" key="8">
    <source>
        <dbReference type="Pfam" id="PF26283"/>
    </source>
</evidence>
<dbReference type="InterPro" id="IPR058563">
    <property type="entry name" value="Trs120_TRAPPC9_N"/>
</dbReference>
<keyword evidence="2" id="KW-0333">Golgi apparatus</keyword>
<dbReference type="InterPro" id="IPR058565">
    <property type="entry name" value="Ig_TRAPPC9_Trs120_1st"/>
</dbReference>
<proteinExistence type="predicted"/>
<dbReference type="GO" id="GO:0005802">
    <property type="term" value="C:trans-Golgi network"/>
    <property type="evidence" value="ECO:0007669"/>
    <property type="project" value="TreeGrafter"/>
</dbReference>
<evidence type="ECO:0000256" key="1">
    <source>
        <dbReference type="ARBA" id="ARBA00004555"/>
    </source>
</evidence>
<keyword evidence="10" id="KW-1185">Reference proteome</keyword>
<dbReference type="Pfam" id="PF26282">
    <property type="entry name" value="Ig_TRAPPC9-Trs120_3rd"/>
    <property type="match status" value="1"/>
</dbReference>
<dbReference type="Pfam" id="PF26254">
    <property type="entry name" value="Ig_TRAPPC9-Trs120_1st"/>
    <property type="match status" value="1"/>
</dbReference>
<feature type="transmembrane region" description="Helical" evidence="3">
    <location>
        <begin position="248"/>
        <end position="272"/>
    </location>
</feature>
<comment type="subcellular location">
    <subcellularLocation>
        <location evidence="1">Golgi apparatus</location>
    </subcellularLocation>
</comment>
<dbReference type="InterPro" id="IPR058568">
    <property type="entry name" value="Ig_TRAPPC9_Trs120_4th"/>
</dbReference>
<protein>
    <submittedName>
        <fullName evidence="9">Trs120 protein</fullName>
    </submittedName>
</protein>
<feature type="domain" description="Trs120/TRAPPC9 third Ig-like" evidence="7">
    <location>
        <begin position="859"/>
        <end position="1046"/>
    </location>
</feature>
<feature type="domain" description="Trs120/TRAPPC9 first Ig-like" evidence="6">
    <location>
        <begin position="583"/>
        <end position="685"/>
    </location>
</feature>
<feature type="domain" description="Trs120/TRAPPC9 N-terminal" evidence="4">
    <location>
        <begin position="5"/>
        <end position="207"/>
    </location>
</feature>
<dbReference type="InterPro" id="IPR013935">
    <property type="entry name" value="Trs120_TRAPPC9"/>
</dbReference>
<dbReference type="Pfam" id="PF26251">
    <property type="entry name" value="TPR_TRAPPC9-Trs120"/>
    <property type="match status" value="1"/>
</dbReference>
<gene>
    <name evidence="9" type="ORF">DAPK24_027210</name>
</gene>
<keyword evidence="3" id="KW-1133">Transmembrane helix</keyword>
<reference evidence="9 10" key="1">
    <citation type="journal article" date="2023" name="Elife">
        <title>Identification of key yeast species and microbe-microbe interactions impacting larval growth of Drosophila in the wild.</title>
        <authorList>
            <person name="Mure A."/>
            <person name="Sugiura Y."/>
            <person name="Maeda R."/>
            <person name="Honda K."/>
            <person name="Sakurai N."/>
            <person name="Takahashi Y."/>
            <person name="Watada M."/>
            <person name="Katoh T."/>
            <person name="Gotoh A."/>
            <person name="Gotoh Y."/>
            <person name="Taniguchi I."/>
            <person name="Nakamura K."/>
            <person name="Hayashi T."/>
            <person name="Katayama T."/>
            <person name="Uemura T."/>
            <person name="Hattori Y."/>
        </authorList>
    </citation>
    <scope>NUCLEOTIDE SEQUENCE [LARGE SCALE GENOMIC DNA]</scope>
    <source>
        <strain evidence="9 10">PK-24</strain>
    </source>
</reference>
<dbReference type="InterPro" id="IPR058567">
    <property type="entry name" value="Ig_TRAPPC9_Trs120_3rd"/>
</dbReference>
<feature type="domain" description="Trs120/TRAPPC9 TPR region" evidence="5">
    <location>
        <begin position="345"/>
        <end position="561"/>
    </location>
</feature>
<dbReference type="PANTHER" id="PTHR21512:SF5">
    <property type="entry name" value="TRAFFICKING PROTEIN PARTICLE COMPLEX SUBUNIT 9"/>
    <property type="match status" value="1"/>
</dbReference>
<dbReference type="InterPro" id="IPR058564">
    <property type="entry name" value="TPR_TRAPPC9_Trs120"/>
</dbReference>
<evidence type="ECO:0000259" key="7">
    <source>
        <dbReference type="Pfam" id="PF26282"/>
    </source>
</evidence>
<evidence type="ECO:0000259" key="6">
    <source>
        <dbReference type="Pfam" id="PF26254"/>
    </source>
</evidence>
<dbReference type="Pfam" id="PF26283">
    <property type="entry name" value="Ig_TRAPPC9-Trs120_4th"/>
    <property type="match status" value="1"/>
</dbReference>
<organism evidence="9 10">
    <name type="scientific">Pichia kluyveri</name>
    <name type="common">Yeast</name>
    <dbReference type="NCBI Taxonomy" id="36015"/>
    <lineage>
        <taxon>Eukaryota</taxon>
        <taxon>Fungi</taxon>
        <taxon>Dikarya</taxon>
        <taxon>Ascomycota</taxon>
        <taxon>Saccharomycotina</taxon>
        <taxon>Pichiomycetes</taxon>
        <taxon>Pichiales</taxon>
        <taxon>Pichiaceae</taxon>
        <taxon>Pichia</taxon>
    </lineage>
</organism>
<dbReference type="AlphaFoldDB" id="A0AAV5R4G0"/>
<dbReference type="EMBL" id="BTGB01000003">
    <property type="protein sequence ID" value="GMM46146.1"/>
    <property type="molecule type" value="Genomic_DNA"/>
</dbReference>
<dbReference type="Pfam" id="PF08626">
    <property type="entry name" value="TRAPPC9-Trs120"/>
    <property type="match status" value="1"/>
</dbReference>
<keyword evidence="3" id="KW-0812">Transmembrane</keyword>
<evidence type="ECO:0000313" key="10">
    <source>
        <dbReference type="Proteomes" id="UP001378960"/>
    </source>
</evidence>
<evidence type="ECO:0000256" key="2">
    <source>
        <dbReference type="ARBA" id="ARBA00023034"/>
    </source>
</evidence>
<feature type="domain" description="Trs120/TRAPPC9 fourth Ig-like" evidence="8">
    <location>
        <begin position="1066"/>
        <end position="1178"/>
    </location>
</feature>
<evidence type="ECO:0000259" key="4">
    <source>
        <dbReference type="Pfam" id="PF08626"/>
    </source>
</evidence>
<evidence type="ECO:0000259" key="5">
    <source>
        <dbReference type="Pfam" id="PF26251"/>
    </source>
</evidence>
<comment type="caution">
    <text evidence="9">The sequence shown here is derived from an EMBL/GenBank/DDBJ whole genome shotgun (WGS) entry which is preliminary data.</text>
</comment>
<evidence type="ECO:0000313" key="9">
    <source>
        <dbReference type="EMBL" id="GMM46146.1"/>
    </source>
</evidence>
<dbReference type="Pfam" id="PF26280">
    <property type="entry name" value="Ig_TRAPPC9-Trs120_2nd"/>
    <property type="match status" value="1"/>
</dbReference>
<dbReference type="Proteomes" id="UP001378960">
    <property type="component" value="Unassembled WGS sequence"/>
</dbReference>